<comment type="caution">
    <text evidence="10">The sequence shown here is derived from an EMBL/GenBank/DDBJ whole genome shotgun (WGS) entry which is preliminary data.</text>
</comment>
<evidence type="ECO:0000256" key="3">
    <source>
        <dbReference type="ARBA" id="ARBA00022605"/>
    </source>
</evidence>
<dbReference type="PROSITE" id="PS00614">
    <property type="entry name" value="IGPS"/>
    <property type="match status" value="1"/>
</dbReference>
<evidence type="ECO:0000313" key="10">
    <source>
        <dbReference type="EMBL" id="GAA5527851.1"/>
    </source>
</evidence>
<reference evidence="10 11" key="1">
    <citation type="submission" date="2024-02" db="EMBL/GenBank/DDBJ databases">
        <title>Herpetosiphon gulosus NBRC 112829.</title>
        <authorList>
            <person name="Ichikawa N."/>
            <person name="Katano-Makiyama Y."/>
            <person name="Hidaka K."/>
        </authorList>
    </citation>
    <scope>NUCLEOTIDE SEQUENCE [LARGE SCALE GENOMIC DNA]</scope>
    <source>
        <strain evidence="10 11">NBRC 112829</strain>
    </source>
</reference>
<evidence type="ECO:0000256" key="5">
    <source>
        <dbReference type="ARBA" id="ARBA00022822"/>
    </source>
</evidence>
<evidence type="ECO:0000256" key="4">
    <source>
        <dbReference type="ARBA" id="ARBA00022793"/>
    </source>
</evidence>
<dbReference type="InterPro" id="IPR045186">
    <property type="entry name" value="Indole-3-glycerol_P_synth"/>
</dbReference>
<proteinExistence type="inferred from homology"/>
<keyword evidence="7 8" id="KW-0456">Lyase</keyword>
<dbReference type="EC" id="4.1.1.48" evidence="8"/>
<dbReference type="InterPro" id="IPR011060">
    <property type="entry name" value="RibuloseP-bd_barrel"/>
</dbReference>
<comment type="pathway">
    <text evidence="2 8">Amino-acid biosynthesis; L-tryptophan biosynthesis; L-tryptophan from chorismate: step 4/5.</text>
</comment>
<dbReference type="CDD" id="cd00331">
    <property type="entry name" value="IGPS"/>
    <property type="match status" value="1"/>
</dbReference>
<gene>
    <name evidence="8 10" type="primary">trpC</name>
    <name evidence="10" type="ORF">Hgul01_01644</name>
</gene>
<evidence type="ECO:0000313" key="11">
    <source>
        <dbReference type="Proteomes" id="UP001428290"/>
    </source>
</evidence>
<dbReference type="Proteomes" id="UP001428290">
    <property type="component" value="Unassembled WGS sequence"/>
</dbReference>
<keyword evidence="4 8" id="KW-0210">Decarboxylase</keyword>
<comment type="catalytic activity">
    <reaction evidence="1 8">
        <text>1-(2-carboxyphenylamino)-1-deoxy-D-ribulose 5-phosphate + H(+) = (1S,2R)-1-C-(indol-3-yl)glycerol 3-phosphate + CO2 + H2O</text>
        <dbReference type="Rhea" id="RHEA:23476"/>
        <dbReference type="ChEBI" id="CHEBI:15377"/>
        <dbReference type="ChEBI" id="CHEBI:15378"/>
        <dbReference type="ChEBI" id="CHEBI:16526"/>
        <dbReference type="ChEBI" id="CHEBI:58613"/>
        <dbReference type="ChEBI" id="CHEBI:58866"/>
        <dbReference type="EC" id="4.1.1.48"/>
    </reaction>
</comment>
<accession>A0ABP9WXC5</accession>
<dbReference type="NCBIfam" id="NF001377">
    <property type="entry name" value="PRK00278.2-4"/>
    <property type="match status" value="1"/>
</dbReference>
<evidence type="ECO:0000256" key="7">
    <source>
        <dbReference type="ARBA" id="ARBA00023239"/>
    </source>
</evidence>
<keyword evidence="5 8" id="KW-0822">Tryptophan biosynthesis</keyword>
<keyword evidence="11" id="KW-1185">Reference proteome</keyword>
<dbReference type="Pfam" id="PF00218">
    <property type="entry name" value="IGPS"/>
    <property type="match status" value="1"/>
</dbReference>
<comment type="similarity">
    <text evidence="8">Belongs to the TrpC family.</text>
</comment>
<dbReference type="Gene3D" id="3.20.20.70">
    <property type="entry name" value="Aldolase class I"/>
    <property type="match status" value="1"/>
</dbReference>
<protein>
    <recommendedName>
        <fullName evidence="8">Indole-3-glycerol phosphate synthase</fullName>
        <shortName evidence="8">IGPS</shortName>
        <ecNumber evidence="8">4.1.1.48</ecNumber>
    </recommendedName>
</protein>
<keyword evidence="3 8" id="KW-0028">Amino-acid biosynthesis</keyword>
<name>A0ABP9WXC5_9CHLR</name>
<feature type="domain" description="Indole-3-glycerol phosphate synthase" evidence="9">
    <location>
        <begin position="6"/>
        <end position="268"/>
    </location>
</feature>
<evidence type="ECO:0000256" key="8">
    <source>
        <dbReference type="HAMAP-Rule" id="MF_00134"/>
    </source>
</evidence>
<dbReference type="InterPro" id="IPR013798">
    <property type="entry name" value="Indole-3-glycerol_P_synth_dom"/>
</dbReference>
<dbReference type="InterPro" id="IPR001468">
    <property type="entry name" value="Indole-3-GlycerolPSynthase_CS"/>
</dbReference>
<evidence type="ECO:0000256" key="1">
    <source>
        <dbReference type="ARBA" id="ARBA00001633"/>
    </source>
</evidence>
<dbReference type="HAMAP" id="MF_00134_B">
    <property type="entry name" value="IGPS_B"/>
    <property type="match status" value="1"/>
</dbReference>
<evidence type="ECO:0000259" key="9">
    <source>
        <dbReference type="Pfam" id="PF00218"/>
    </source>
</evidence>
<keyword evidence="6 8" id="KW-0057">Aromatic amino acid biosynthesis</keyword>
<dbReference type="RefSeq" id="WP_345721467.1">
    <property type="nucleotide sequence ID" value="NZ_BAABRU010000005.1"/>
</dbReference>
<sequence length="275" mass="30455">MTATILDQIFAHKRTEVERQKLKIPQAKLEQQLGTAPKPRSLRQALRQPDRISLIAEVKKASPSKGVFLENFNPTELAETYASNGAAAISVLTDVRFFQGSLIYLRSIHEHLDKLGYATPLLRKDFLYDPYQIYEARVSGADAILLIVGMLDDQTLHELYQLTYGLGMEALVEVHTEDEMTRAQALQAQIIGINNRDLHSFSVDLATTQRVSASLPAIGDPQRPVLVAESGIHGPEVLPTLREWGVDAILVGESIVLAPDHAAHVRALSQNEHRA</sequence>
<evidence type="ECO:0000256" key="6">
    <source>
        <dbReference type="ARBA" id="ARBA00023141"/>
    </source>
</evidence>
<dbReference type="PANTHER" id="PTHR22854:SF2">
    <property type="entry name" value="INDOLE-3-GLYCEROL-PHOSPHATE SYNTHASE"/>
    <property type="match status" value="1"/>
</dbReference>
<dbReference type="InterPro" id="IPR013785">
    <property type="entry name" value="Aldolase_TIM"/>
</dbReference>
<dbReference type="SUPFAM" id="SSF51366">
    <property type="entry name" value="Ribulose-phoshate binding barrel"/>
    <property type="match status" value="1"/>
</dbReference>
<evidence type="ECO:0000256" key="2">
    <source>
        <dbReference type="ARBA" id="ARBA00004696"/>
    </source>
</evidence>
<dbReference type="EMBL" id="BAABRU010000005">
    <property type="protein sequence ID" value="GAA5527851.1"/>
    <property type="molecule type" value="Genomic_DNA"/>
</dbReference>
<organism evidence="10 11">
    <name type="scientific">Herpetosiphon gulosus</name>
    <dbReference type="NCBI Taxonomy" id="1973496"/>
    <lineage>
        <taxon>Bacteria</taxon>
        <taxon>Bacillati</taxon>
        <taxon>Chloroflexota</taxon>
        <taxon>Chloroflexia</taxon>
        <taxon>Herpetosiphonales</taxon>
        <taxon>Herpetosiphonaceae</taxon>
        <taxon>Herpetosiphon</taxon>
    </lineage>
</organism>
<dbReference type="PANTHER" id="PTHR22854">
    <property type="entry name" value="TRYPTOPHAN BIOSYNTHESIS PROTEIN"/>
    <property type="match status" value="1"/>
</dbReference>